<proteinExistence type="predicted"/>
<dbReference type="Proteomes" id="UP000605992">
    <property type="component" value="Unassembled WGS sequence"/>
</dbReference>
<accession>A0A8J3V5S2</accession>
<dbReference type="RefSeq" id="WP_203947997.1">
    <property type="nucleotide sequence ID" value="NZ_BOOR01000056.1"/>
</dbReference>
<keyword evidence="2" id="KW-1185">Reference proteome</keyword>
<gene>
    <name evidence="1" type="ORF">Pth03_62720</name>
</gene>
<organism evidence="1 2">
    <name type="scientific">Planotetraspora thailandica</name>
    <dbReference type="NCBI Taxonomy" id="487172"/>
    <lineage>
        <taxon>Bacteria</taxon>
        <taxon>Bacillati</taxon>
        <taxon>Actinomycetota</taxon>
        <taxon>Actinomycetes</taxon>
        <taxon>Streptosporangiales</taxon>
        <taxon>Streptosporangiaceae</taxon>
        <taxon>Planotetraspora</taxon>
    </lineage>
</organism>
<protein>
    <submittedName>
        <fullName evidence="1">Uncharacterized protein</fullName>
    </submittedName>
</protein>
<evidence type="ECO:0000313" key="2">
    <source>
        <dbReference type="Proteomes" id="UP000605992"/>
    </source>
</evidence>
<name>A0A8J3V5S2_9ACTN</name>
<reference evidence="1" key="1">
    <citation type="submission" date="2021-01" db="EMBL/GenBank/DDBJ databases">
        <title>Whole genome shotgun sequence of Planotetraspora thailandica NBRC 104271.</title>
        <authorList>
            <person name="Komaki H."/>
            <person name="Tamura T."/>
        </authorList>
    </citation>
    <scope>NUCLEOTIDE SEQUENCE</scope>
    <source>
        <strain evidence="1">NBRC 104271</strain>
    </source>
</reference>
<comment type="caution">
    <text evidence="1">The sequence shown here is derived from an EMBL/GenBank/DDBJ whole genome shotgun (WGS) entry which is preliminary data.</text>
</comment>
<dbReference type="EMBL" id="BOOR01000056">
    <property type="protein sequence ID" value="GII57883.1"/>
    <property type="molecule type" value="Genomic_DNA"/>
</dbReference>
<dbReference type="AlphaFoldDB" id="A0A8J3V5S2"/>
<evidence type="ECO:0000313" key="1">
    <source>
        <dbReference type="EMBL" id="GII57883.1"/>
    </source>
</evidence>
<sequence>MTLRINPTREPASGVCDCCQTPFERVNGFVNDDDGICGIYYASCYHHNGMHEAWIDVIMDDAWDQEHPATHPGPDRVTFGCRVGPVEGRPAPACSLVTGAEVAPDDPLYGRKLTREHALAHPWLPGYWAVVDHILEHDQTVNRHLYGAH</sequence>